<dbReference type="InterPro" id="IPR011009">
    <property type="entry name" value="Kinase-like_dom_sf"/>
</dbReference>
<dbReference type="Gene3D" id="1.10.510.10">
    <property type="entry name" value="Transferase(Phosphotransferase) domain 1"/>
    <property type="match status" value="1"/>
</dbReference>
<evidence type="ECO:0000313" key="12">
    <source>
        <dbReference type="EMBL" id="CAD7230821.1"/>
    </source>
</evidence>
<dbReference type="GO" id="GO:0004693">
    <property type="term" value="F:cyclin-dependent protein serine/threonine kinase activity"/>
    <property type="evidence" value="ECO:0007669"/>
    <property type="project" value="UniProtKB-EC"/>
</dbReference>
<comment type="similarity">
    <text evidence="1">Belongs to the protein kinase superfamily. CMGC Ser/Thr protein kinase family. CDC2/CDKX subfamily.</text>
</comment>
<accession>A0A7R8ZT29</accession>
<dbReference type="GO" id="GO:0005524">
    <property type="term" value="F:ATP binding"/>
    <property type="evidence" value="ECO:0007669"/>
    <property type="project" value="UniProtKB-UniRule"/>
</dbReference>
<gene>
    <name evidence="12" type="ORF">CTOB1V02_LOCUS8677</name>
</gene>
<comment type="catalytic activity">
    <reaction evidence="9">
        <text>L-seryl-[protein] + ATP = O-phospho-L-seryl-[protein] + ADP + H(+)</text>
        <dbReference type="Rhea" id="RHEA:17989"/>
        <dbReference type="Rhea" id="RHEA-COMP:9863"/>
        <dbReference type="Rhea" id="RHEA-COMP:11604"/>
        <dbReference type="ChEBI" id="CHEBI:15378"/>
        <dbReference type="ChEBI" id="CHEBI:29999"/>
        <dbReference type="ChEBI" id="CHEBI:30616"/>
        <dbReference type="ChEBI" id="CHEBI:83421"/>
        <dbReference type="ChEBI" id="CHEBI:456216"/>
        <dbReference type="EC" id="2.7.11.22"/>
    </reaction>
</comment>
<keyword evidence="4" id="KW-0808">Transferase</keyword>
<keyword evidence="6" id="KW-0418">Kinase</keyword>
<dbReference type="PROSITE" id="PS00108">
    <property type="entry name" value="PROTEIN_KINASE_ST"/>
    <property type="match status" value="1"/>
</dbReference>
<dbReference type="InterPro" id="IPR050108">
    <property type="entry name" value="CDK"/>
</dbReference>
<dbReference type="Gene3D" id="3.30.200.20">
    <property type="entry name" value="Phosphorylase Kinase, domain 1"/>
    <property type="match status" value="1"/>
</dbReference>
<dbReference type="GO" id="GO:0005634">
    <property type="term" value="C:nucleus"/>
    <property type="evidence" value="ECO:0007669"/>
    <property type="project" value="TreeGrafter"/>
</dbReference>
<comment type="catalytic activity">
    <reaction evidence="8">
        <text>L-threonyl-[protein] + ATP = O-phospho-L-threonyl-[protein] + ADP + H(+)</text>
        <dbReference type="Rhea" id="RHEA:46608"/>
        <dbReference type="Rhea" id="RHEA-COMP:11060"/>
        <dbReference type="Rhea" id="RHEA-COMP:11605"/>
        <dbReference type="ChEBI" id="CHEBI:15378"/>
        <dbReference type="ChEBI" id="CHEBI:30013"/>
        <dbReference type="ChEBI" id="CHEBI:30616"/>
        <dbReference type="ChEBI" id="CHEBI:61977"/>
        <dbReference type="ChEBI" id="CHEBI:456216"/>
        <dbReference type="EC" id="2.7.11.22"/>
    </reaction>
</comment>
<dbReference type="PANTHER" id="PTHR24056">
    <property type="entry name" value="CELL DIVISION PROTEIN KINASE"/>
    <property type="match status" value="1"/>
</dbReference>
<dbReference type="SMART" id="SM00220">
    <property type="entry name" value="S_TKc"/>
    <property type="match status" value="1"/>
</dbReference>
<evidence type="ECO:0000256" key="7">
    <source>
        <dbReference type="ARBA" id="ARBA00022840"/>
    </source>
</evidence>
<evidence type="ECO:0000256" key="8">
    <source>
        <dbReference type="ARBA" id="ARBA00047811"/>
    </source>
</evidence>
<dbReference type="EC" id="2.7.11.22" evidence="2"/>
<dbReference type="Pfam" id="PF00069">
    <property type="entry name" value="Pkinase"/>
    <property type="match status" value="1"/>
</dbReference>
<sequence length="315" mass="35963">MGDAVSPGVGRITEYQRIEKLGEGTYGVVYKAKVRRNGNIVALKRIRLDTEEDGVPATALREISILKELRHQNIVELLDVIMEEDRLYMVFEFCSEDLKHFIDGHRFSGINKVTIKTLSYQILLALSYCHSRRILHRDLKPQNILLDTESRPGLVVLKIADFGLARTHGVPLRVYTHEVVTLWYRAPEILLGAKQYWVGIDVWSIGCIISELFTCSPLFRGDSEIGQLFQIFQTLTTPTEVTWPGLSELPAYAPQFPSWTKDTLNEQTHNLIPEKALSLIRRCLVYNPESRISCFDALSHIFFDDLNKELFAAPD</sequence>
<proteinExistence type="inferred from homology"/>
<evidence type="ECO:0000256" key="2">
    <source>
        <dbReference type="ARBA" id="ARBA00012425"/>
    </source>
</evidence>
<evidence type="ECO:0000256" key="10">
    <source>
        <dbReference type="RuleBase" id="RU000304"/>
    </source>
</evidence>
<dbReference type="InterPro" id="IPR000719">
    <property type="entry name" value="Prot_kinase_dom"/>
</dbReference>
<dbReference type="OrthoDB" id="1732493at2759"/>
<keyword evidence="5 10" id="KW-0547">Nucleotide-binding</keyword>
<evidence type="ECO:0000256" key="4">
    <source>
        <dbReference type="ARBA" id="ARBA00022679"/>
    </source>
</evidence>
<name>A0A7R8ZT29_9CRUS</name>
<feature type="domain" description="Protein kinase" evidence="11">
    <location>
        <begin position="15"/>
        <end position="303"/>
    </location>
</feature>
<dbReference type="InterPro" id="IPR017441">
    <property type="entry name" value="Protein_kinase_ATP_BS"/>
</dbReference>
<dbReference type="EMBL" id="OB662986">
    <property type="protein sequence ID" value="CAD7230821.1"/>
    <property type="molecule type" value="Genomic_DNA"/>
</dbReference>
<evidence type="ECO:0000256" key="5">
    <source>
        <dbReference type="ARBA" id="ARBA00022741"/>
    </source>
</evidence>
<dbReference type="FunFam" id="1.10.510.10:FF:000574">
    <property type="entry name" value="Cell division related protein kinase 2"/>
    <property type="match status" value="1"/>
</dbReference>
<keyword evidence="7 10" id="KW-0067">ATP-binding</keyword>
<evidence type="ECO:0000256" key="3">
    <source>
        <dbReference type="ARBA" id="ARBA00022527"/>
    </source>
</evidence>
<organism evidence="12">
    <name type="scientific">Cyprideis torosa</name>
    <dbReference type="NCBI Taxonomy" id="163714"/>
    <lineage>
        <taxon>Eukaryota</taxon>
        <taxon>Metazoa</taxon>
        <taxon>Ecdysozoa</taxon>
        <taxon>Arthropoda</taxon>
        <taxon>Crustacea</taxon>
        <taxon>Oligostraca</taxon>
        <taxon>Ostracoda</taxon>
        <taxon>Podocopa</taxon>
        <taxon>Podocopida</taxon>
        <taxon>Cytherocopina</taxon>
        <taxon>Cytheroidea</taxon>
        <taxon>Cytherideidae</taxon>
        <taxon>Cyprideis</taxon>
    </lineage>
</organism>
<evidence type="ECO:0000256" key="6">
    <source>
        <dbReference type="ARBA" id="ARBA00022777"/>
    </source>
</evidence>
<dbReference type="InterPro" id="IPR008271">
    <property type="entry name" value="Ser/Thr_kinase_AS"/>
</dbReference>
<reference evidence="12" key="1">
    <citation type="submission" date="2020-11" db="EMBL/GenBank/DDBJ databases">
        <authorList>
            <person name="Tran Van P."/>
        </authorList>
    </citation>
    <scope>NUCLEOTIDE SEQUENCE</scope>
</reference>
<dbReference type="CDD" id="cd07829">
    <property type="entry name" value="STKc_CDK_like"/>
    <property type="match status" value="1"/>
</dbReference>
<evidence type="ECO:0000259" key="11">
    <source>
        <dbReference type="PROSITE" id="PS50011"/>
    </source>
</evidence>
<evidence type="ECO:0000256" key="9">
    <source>
        <dbReference type="ARBA" id="ARBA00048367"/>
    </source>
</evidence>
<dbReference type="PROSITE" id="PS50011">
    <property type="entry name" value="PROTEIN_KINASE_DOM"/>
    <property type="match status" value="1"/>
</dbReference>
<dbReference type="SUPFAM" id="SSF56112">
    <property type="entry name" value="Protein kinase-like (PK-like)"/>
    <property type="match status" value="1"/>
</dbReference>
<dbReference type="FunFam" id="3.30.200.20:FF:000375">
    <property type="entry name" value="Cell division related protein kinase 2"/>
    <property type="match status" value="1"/>
</dbReference>
<dbReference type="AlphaFoldDB" id="A0A7R8ZT29"/>
<evidence type="ECO:0000256" key="1">
    <source>
        <dbReference type="ARBA" id="ARBA00006485"/>
    </source>
</evidence>
<protein>
    <recommendedName>
        <fullName evidence="2">cyclin-dependent kinase</fullName>
        <ecNumber evidence="2">2.7.11.22</ecNumber>
    </recommendedName>
</protein>
<dbReference type="PROSITE" id="PS00107">
    <property type="entry name" value="PROTEIN_KINASE_ATP"/>
    <property type="match status" value="1"/>
</dbReference>
<keyword evidence="3 10" id="KW-0723">Serine/threonine-protein kinase</keyword>